<organism evidence="2 3">
    <name type="scientific">Bradyrhizobium retamae</name>
    <dbReference type="NCBI Taxonomy" id="1300035"/>
    <lineage>
        <taxon>Bacteria</taxon>
        <taxon>Pseudomonadati</taxon>
        <taxon>Pseudomonadota</taxon>
        <taxon>Alphaproteobacteria</taxon>
        <taxon>Hyphomicrobiales</taxon>
        <taxon>Nitrobacteraceae</taxon>
        <taxon>Bradyrhizobium</taxon>
    </lineage>
</organism>
<evidence type="ECO:0000313" key="2">
    <source>
        <dbReference type="EMBL" id="KRR21220.1"/>
    </source>
</evidence>
<evidence type="ECO:0000256" key="1">
    <source>
        <dbReference type="SAM" id="MobiDB-lite"/>
    </source>
</evidence>
<feature type="compositionally biased region" description="Basic and acidic residues" evidence="1">
    <location>
        <begin position="50"/>
        <end position="67"/>
    </location>
</feature>
<comment type="caution">
    <text evidence="2">The sequence shown here is derived from an EMBL/GenBank/DDBJ whole genome shotgun (WGS) entry which is preliminary data.</text>
</comment>
<dbReference type="Proteomes" id="UP000052023">
    <property type="component" value="Unassembled WGS sequence"/>
</dbReference>
<name>A0A0R3MLX6_9BRAD</name>
<protein>
    <submittedName>
        <fullName evidence="2">Uncharacterized protein</fullName>
    </submittedName>
</protein>
<reference evidence="2 3" key="1">
    <citation type="submission" date="2014-03" db="EMBL/GenBank/DDBJ databases">
        <title>Bradyrhizobium valentinum sp. nov., isolated from effective nodules of Lupinus mariae-josephae, a lupine endemic of basic-lime soils in Eastern Spain.</title>
        <authorList>
            <person name="Duran D."/>
            <person name="Rey L."/>
            <person name="Navarro A."/>
            <person name="Busquets A."/>
            <person name="Imperial J."/>
            <person name="Ruiz-Argueso T."/>
        </authorList>
    </citation>
    <scope>NUCLEOTIDE SEQUENCE [LARGE SCALE GENOMIC DNA]</scope>
    <source>
        <strain evidence="2 3">Ro19</strain>
    </source>
</reference>
<dbReference type="EMBL" id="LLYA01000172">
    <property type="protein sequence ID" value="KRR21220.1"/>
    <property type="molecule type" value="Genomic_DNA"/>
</dbReference>
<sequence>MMVTSEPPTLALLEDSDAMMLSGTPVPKRAEEARGLLRLVAGQHIGGAATDRRQHADQNADDRRPQQEEWMAEDFADHLEVGNPETRPHGQRGLGLLWHSYLVARRQDFAKNEEG</sequence>
<dbReference type="AlphaFoldDB" id="A0A0R3MLX6"/>
<evidence type="ECO:0000313" key="3">
    <source>
        <dbReference type="Proteomes" id="UP000052023"/>
    </source>
</evidence>
<keyword evidence="3" id="KW-1185">Reference proteome</keyword>
<accession>A0A0R3MLX6</accession>
<proteinExistence type="predicted"/>
<dbReference type="RefSeq" id="WP_057845892.1">
    <property type="nucleotide sequence ID" value="NZ_LLYA01000172.1"/>
</dbReference>
<gene>
    <name evidence="2" type="ORF">CQ13_30905</name>
</gene>
<feature type="region of interest" description="Disordered" evidence="1">
    <location>
        <begin position="47"/>
        <end position="92"/>
    </location>
</feature>